<evidence type="ECO:0000256" key="4">
    <source>
        <dbReference type="ARBA" id="ARBA00022692"/>
    </source>
</evidence>
<keyword evidence="6 10" id="KW-1133">Transmembrane helix</keyword>
<dbReference type="InterPro" id="IPR000727">
    <property type="entry name" value="T_SNARE_dom"/>
</dbReference>
<feature type="domain" description="T-SNARE coiled-coil homology" evidence="11">
    <location>
        <begin position="283"/>
        <end position="336"/>
    </location>
</feature>
<feature type="region of interest" description="Disordered" evidence="9">
    <location>
        <begin position="15"/>
        <end position="43"/>
    </location>
</feature>
<dbReference type="GO" id="GO:0031201">
    <property type="term" value="C:SNARE complex"/>
    <property type="evidence" value="ECO:0007669"/>
    <property type="project" value="TreeGrafter"/>
</dbReference>
<dbReference type="EMBL" id="KV423914">
    <property type="protein sequence ID" value="KZT62895.1"/>
    <property type="molecule type" value="Genomic_DNA"/>
</dbReference>
<dbReference type="GO" id="GO:0005783">
    <property type="term" value="C:endoplasmic reticulum"/>
    <property type="evidence" value="ECO:0007669"/>
    <property type="project" value="TreeGrafter"/>
</dbReference>
<dbReference type="FunCoup" id="A0A165KAI1">
    <property type="interactions" value="210"/>
</dbReference>
<keyword evidence="7" id="KW-0175">Coiled coil</keyword>
<dbReference type="OrthoDB" id="342981at2759"/>
<dbReference type="PANTHER" id="PTHR15959">
    <property type="entry name" value="SYNTAXIN-18"/>
    <property type="match status" value="1"/>
</dbReference>
<keyword evidence="5" id="KW-0653">Protein transport</keyword>
<evidence type="ECO:0000256" key="10">
    <source>
        <dbReference type="SAM" id="Phobius"/>
    </source>
</evidence>
<accession>A0A165KAI1</accession>
<evidence type="ECO:0000313" key="13">
    <source>
        <dbReference type="Proteomes" id="UP000076842"/>
    </source>
</evidence>
<dbReference type="STRING" id="1353952.A0A165KAI1"/>
<dbReference type="Gene3D" id="1.20.5.110">
    <property type="match status" value="1"/>
</dbReference>
<dbReference type="PANTHER" id="PTHR15959:SF0">
    <property type="entry name" value="SYNTAXIN-18"/>
    <property type="match status" value="1"/>
</dbReference>
<evidence type="ECO:0000256" key="2">
    <source>
        <dbReference type="ARBA" id="ARBA00009063"/>
    </source>
</evidence>
<evidence type="ECO:0000256" key="7">
    <source>
        <dbReference type="ARBA" id="ARBA00023054"/>
    </source>
</evidence>
<dbReference type="FunFam" id="1.20.5.110:FF:000069">
    <property type="entry name" value="Related to syntaxin 18"/>
    <property type="match status" value="1"/>
</dbReference>
<keyword evidence="3" id="KW-0813">Transport</keyword>
<evidence type="ECO:0000313" key="12">
    <source>
        <dbReference type="EMBL" id="KZT62895.1"/>
    </source>
</evidence>
<dbReference type="PROSITE" id="PS50192">
    <property type="entry name" value="T_SNARE"/>
    <property type="match status" value="1"/>
</dbReference>
<protein>
    <recommendedName>
        <fullName evidence="11">t-SNARE coiled-coil homology domain-containing protein</fullName>
    </recommendedName>
</protein>
<keyword evidence="13" id="KW-1185">Reference proteome</keyword>
<dbReference type="InParanoid" id="A0A165KAI1"/>
<reference evidence="12 13" key="1">
    <citation type="journal article" date="2016" name="Mol. Biol. Evol.">
        <title>Comparative Genomics of Early-Diverging Mushroom-Forming Fungi Provides Insights into the Origins of Lignocellulose Decay Capabilities.</title>
        <authorList>
            <person name="Nagy L.G."/>
            <person name="Riley R."/>
            <person name="Tritt A."/>
            <person name="Adam C."/>
            <person name="Daum C."/>
            <person name="Floudas D."/>
            <person name="Sun H."/>
            <person name="Yadav J.S."/>
            <person name="Pangilinan J."/>
            <person name="Larsson K.H."/>
            <person name="Matsuura K."/>
            <person name="Barry K."/>
            <person name="Labutti K."/>
            <person name="Kuo R."/>
            <person name="Ohm R.A."/>
            <person name="Bhattacharya S.S."/>
            <person name="Shirouzu T."/>
            <person name="Yoshinaga Y."/>
            <person name="Martin F.M."/>
            <person name="Grigoriev I.V."/>
            <person name="Hibbett D.S."/>
        </authorList>
    </citation>
    <scope>NUCLEOTIDE SEQUENCE [LARGE SCALE GENOMIC DNA]</scope>
    <source>
        <strain evidence="12 13">HHB12733</strain>
    </source>
</reference>
<keyword evidence="8 10" id="KW-0472">Membrane</keyword>
<dbReference type="AlphaFoldDB" id="A0A165KAI1"/>
<evidence type="ECO:0000256" key="5">
    <source>
        <dbReference type="ARBA" id="ARBA00022927"/>
    </source>
</evidence>
<evidence type="ECO:0000256" key="8">
    <source>
        <dbReference type="ARBA" id="ARBA00023136"/>
    </source>
</evidence>
<dbReference type="GO" id="GO:0006890">
    <property type="term" value="P:retrograde vesicle-mediated transport, Golgi to endoplasmic reticulum"/>
    <property type="evidence" value="ECO:0007669"/>
    <property type="project" value="TreeGrafter"/>
</dbReference>
<dbReference type="Proteomes" id="UP000076842">
    <property type="component" value="Unassembled WGS sequence"/>
</dbReference>
<evidence type="ECO:0000256" key="9">
    <source>
        <dbReference type="SAM" id="MobiDB-lite"/>
    </source>
</evidence>
<organism evidence="12 13">
    <name type="scientific">Calocera cornea HHB12733</name>
    <dbReference type="NCBI Taxonomy" id="1353952"/>
    <lineage>
        <taxon>Eukaryota</taxon>
        <taxon>Fungi</taxon>
        <taxon>Dikarya</taxon>
        <taxon>Basidiomycota</taxon>
        <taxon>Agaricomycotina</taxon>
        <taxon>Dacrymycetes</taxon>
        <taxon>Dacrymycetales</taxon>
        <taxon>Dacrymycetaceae</taxon>
        <taxon>Calocera</taxon>
    </lineage>
</organism>
<comment type="subcellular location">
    <subcellularLocation>
        <location evidence="1">Membrane</location>
        <topology evidence="1">Single-pass type IV membrane protein</topology>
    </subcellularLocation>
</comment>
<dbReference type="Pfam" id="PF10496">
    <property type="entry name" value="Syntaxin-18_N"/>
    <property type="match status" value="1"/>
</dbReference>
<evidence type="ECO:0000256" key="3">
    <source>
        <dbReference type="ARBA" id="ARBA00022448"/>
    </source>
</evidence>
<evidence type="ECO:0000259" key="11">
    <source>
        <dbReference type="PROSITE" id="PS50192"/>
    </source>
</evidence>
<name>A0A165KAI1_9BASI</name>
<dbReference type="SUPFAM" id="SSF58038">
    <property type="entry name" value="SNARE fusion complex"/>
    <property type="match status" value="1"/>
</dbReference>
<keyword evidence="4 10" id="KW-0812">Transmembrane</keyword>
<feature type="transmembrane region" description="Helical" evidence="10">
    <location>
        <begin position="346"/>
        <end position="364"/>
    </location>
</feature>
<sequence>MVSIDITADFRTSVQSALKTLPEPKRRTKPRPKHSKADGQGEPSYADAYLQEAYAILEHINTLNSMLTSIRHAYLSVDSGSGFSGPSRRGKAFDVQEKQGWEGVKRLTNQERDEIDLQAKVIMKRCMDRVKALEALEAKRASSAPHKTALLRLLPTRLTSTPSLASSDLLAAHYLSITWFLNARLARVSAVQREMQEERVRRQLERARSLGGEVPGSRDGGPGEGVVRRFDATAVPRHPSLRTTSAYTASGEEDDAPLTAEQAQLFELENASILRSAENVLAQVQRAESSLHDISALQSELVHHLTVQSEMTDRLYEEAMSTQREVERGNDQLRKARERGGDARRWLLVFLIGASLALLFVHYYR</sequence>
<dbReference type="GO" id="GO:0015031">
    <property type="term" value="P:protein transport"/>
    <property type="evidence" value="ECO:0007669"/>
    <property type="project" value="UniProtKB-KW"/>
</dbReference>
<dbReference type="InterPro" id="IPR019529">
    <property type="entry name" value="Syntaxin-18_N"/>
</dbReference>
<evidence type="ECO:0000256" key="1">
    <source>
        <dbReference type="ARBA" id="ARBA00004211"/>
    </source>
</evidence>
<comment type="similarity">
    <text evidence="2">Belongs to the syntaxin family.</text>
</comment>
<proteinExistence type="inferred from homology"/>
<gene>
    <name evidence="12" type="ORF">CALCODRAFT_425438</name>
</gene>
<evidence type="ECO:0000256" key="6">
    <source>
        <dbReference type="ARBA" id="ARBA00022989"/>
    </source>
</evidence>